<reference evidence="1" key="1">
    <citation type="submission" date="2023-12" db="EMBL/GenBank/DDBJ databases">
        <title>Genome assembly of Anisodus tanguticus.</title>
        <authorList>
            <person name="Wang Y.-J."/>
        </authorList>
    </citation>
    <scope>NUCLEOTIDE SEQUENCE</scope>
    <source>
        <strain evidence="1">KB-2021</strain>
        <tissue evidence="1">Leaf</tissue>
    </source>
</reference>
<proteinExistence type="predicted"/>
<dbReference type="Proteomes" id="UP001291623">
    <property type="component" value="Unassembled WGS sequence"/>
</dbReference>
<dbReference type="AlphaFoldDB" id="A0AAE1RMA5"/>
<accession>A0AAE1RMA5</accession>
<gene>
    <name evidence="1" type="ORF">RND71_025801</name>
</gene>
<evidence type="ECO:0000313" key="1">
    <source>
        <dbReference type="EMBL" id="KAK4353607.1"/>
    </source>
</evidence>
<comment type="caution">
    <text evidence="1">The sequence shown here is derived from an EMBL/GenBank/DDBJ whole genome shotgun (WGS) entry which is preliminary data.</text>
</comment>
<evidence type="ECO:0000313" key="2">
    <source>
        <dbReference type="Proteomes" id="UP001291623"/>
    </source>
</evidence>
<organism evidence="1 2">
    <name type="scientific">Anisodus tanguticus</name>
    <dbReference type="NCBI Taxonomy" id="243964"/>
    <lineage>
        <taxon>Eukaryota</taxon>
        <taxon>Viridiplantae</taxon>
        <taxon>Streptophyta</taxon>
        <taxon>Embryophyta</taxon>
        <taxon>Tracheophyta</taxon>
        <taxon>Spermatophyta</taxon>
        <taxon>Magnoliopsida</taxon>
        <taxon>eudicotyledons</taxon>
        <taxon>Gunneridae</taxon>
        <taxon>Pentapetalae</taxon>
        <taxon>asterids</taxon>
        <taxon>lamiids</taxon>
        <taxon>Solanales</taxon>
        <taxon>Solanaceae</taxon>
        <taxon>Solanoideae</taxon>
        <taxon>Hyoscyameae</taxon>
        <taxon>Anisodus</taxon>
    </lineage>
</organism>
<sequence>MGGGFTDDKGSGLRSLPLRNIAKTCIQVLSNTYNFIFRALIRNIEDFSIQRTSTRELRAILHTKLDESELQKRYQTQRKINKLKTSVAFTIWNKELKSALIAGTTVALDTAAKCRMTTELYSLENSPCEFRSNIGPKETVISLGLKARYGTHQICFVDSRIENTMSPVNWNVLPEFHHYDSKLSSSPSQNHSWNSRNSYQFTF</sequence>
<protein>
    <submittedName>
        <fullName evidence="1">Uncharacterized protein</fullName>
    </submittedName>
</protein>
<dbReference type="EMBL" id="JAVYJV010000014">
    <property type="protein sequence ID" value="KAK4353607.1"/>
    <property type="molecule type" value="Genomic_DNA"/>
</dbReference>
<keyword evidence="2" id="KW-1185">Reference proteome</keyword>
<name>A0AAE1RMA5_9SOLA</name>